<evidence type="ECO:0000313" key="3">
    <source>
        <dbReference type="Proteomes" id="UP001237448"/>
    </source>
</evidence>
<reference evidence="2 3" key="1">
    <citation type="submission" date="2023-07" db="EMBL/GenBank/DDBJ databases">
        <title>Genomic Encyclopedia of Type Strains, Phase IV (KMG-IV): sequencing the most valuable type-strain genomes for metagenomic binning, comparative biology and taxonomic classification.</title>
        <authorList>
            <person name="Goeker M."/>
        </authorList>
    </citation>
    <scope>NUCLEOTIDE SEQUENCE [LARGE SCALE GENOMIC DNA]</scope>
    <source>
        <strain evidence="2 3">DSM 5896</strain>
    </source>
</reference>
<dbReference type="PANTHER" id="PTHR12558">
    <property type="entry name" value="CELL DIVISION CYCLE 16,23,27"/>
    <property type="match status" value="1"/>
</dbReference>
<feature type="repeat" description="TPR" evidence="1">
    <location>
        <begin position="41"/>
        <end position="74"/>
    </location>
</feature>
<dbReference type="PANTHER" id="PTHR12558:SF13">
    <property type="entry name" value="CELL DIVISION CYCLE PROTEIN 27 HOMOLOG"/>
    <property type="match status" value="1"/>
</dbReference>
<keyword evidence="3" id="KW-1185">Reference proteome</keyword>
<dbReference type="EMBL" id="JAUSVK010000001">
    <property type="protein sequence ID" value="MDQ0390450.1"/>
    <property type="molecule type" value="Genomic_DNA"/>
</dbReference>
<evidence type="ECO:0000256" key="1">
    <source>
        <dbReference type="PROSITE-ProRule" id="PRU00339"/>
    </source>
</evidence>
<dbReference type="Pfam" id="PF13181">
    <property type="entry name" value="TPR_8"/>
    <property type="match status" value="3"/>
</dbReference>
<gene>
    <name evidence="2" type="ORF">J3R73_000242</name>
</gene>
<protein>
    <submittedName>
        <fullName evidence="2">Tetratricopeptide (TPR) repeat protein</fullName>
    </submittedName>
</protein>
<dbReference type="RefSeq" id="WP_307421631.1">
    <property type="nucleotide sequence ID" value="NZ_JAUSVK010000001.1"/>
</dbReference>
<keyword evidence="1" id="KW-0802">TPR repeat</keyword>
<dbReference type="InterPro" id="IPR019734">
    <property type="entry name" value="TPR_rpt"/>
</dbReference>
<comment type="caution">
    <text evidence="2">The sequence shown here is derived from an EMBL/GenBank/DDBJ whole genome shotgun (WGS) entry which is preliminary data.</text>
</comment>
<dbReference type="SMART" id="SM00028">
    <property type="entry name" value="TPR"/>
    <property type="match status" value="5"/>
</dbReference>
<dbReference type="Proteomes" id="UP001237448">
    <property type="component" value="Unassembled WGS sequence"/>
</dbReference>
<dbReference type="InterPro" id="IPR011990">
    <property type="entry name" value="TPR-like_helical_dom_sf"/>
</dbReference>
<dbReference type="Gene3D" id="1.25.40.10">
    <property type="entry name" value="Tetratricopeptide repeat domain"/>
    <property type="match status" value="2"/>
</dbReference>
<feature type="repeat" description="TPR" evidence="1">
    <location>
        <begin position="141"/>
        <end position="174"/>
    </location>
</feature>
<evidence type="ECO:0000313" key="2">
    <source>
        <dbReference type="EMBL" id="MDQ0390450.1"/>
    </source>
</evidence>
<sequence>MDKPRNGDPAVMTVPADPLQGRPHEARALLQRSLAARPDHVPTWLAFGRLARRMGNDAEALAAFERAFHLAPASPEPAFLLCAALLRAGNPRAQAMLGMLLARFPQEAGGWEELGDALLKLDKLEAALVCFMRAGEAAPSFASAMRRGLVLRELGRAGEAAIAFEQAVTLDPTSSRGWFLLGASLQDARNLGPAAAAYREALAVDPALVEAVVNLGTVLQEMGDLEAAKAAYGEAVRMHAPAFGRIAQAMTSSPKGELWLDLAALRHALVG</sequence>
<organism evidence="2 3">
    <name type="scientific">Labrys monachus</name>
    <dbReference type="NCBI Taxonomy" id="217067"/>
    <lineage>
        <taxon>Bacteria</taxon>
        <taxon>Pseudomonadati</taxon>
        <taxon>Pseudomonadota</taxon>
        <taxon>Alphaproteobacteria</taxon>
        <taxon>Hyphomicrobiales</taxon>
        <taxon>Xanthobacteraceae</taxon>
        <taxon>Labrys</taxon>
    </lineage>
</organism>
<name>A0ABU0F8S5_9HYPH</name>
<proteinExistence type="predicted"/>
<dbReference type="SUPFAM" id="SSF48452">
    <property type="entry name" value="TPR-like"/>
    <property type="match status" value="1"/>
</dbReference>
<dbReference type="Pfam" id="PF13432">
    <property type="entry name" value="TPR_16"/>
    <property type="match status" value="1"/>
</dbReference>
<accession>A0ABU0F8S5</accession>
<dbReference type="PROSITE" id="PS50005">
    <property type="entry name" value="TPR"/>
    <property type="match status" value="3"/>
</dbReference>
<feature type="repeat" description="TPR" evidence="1">
    <location>
        <begin position="175"/>
        <end position="208"/>
    </location>
</feature>